<dbReference type="GO" id="GO:0003824">
    <property type="term" value="F:catalytic activity"/>
    <property type="evidence" value="ECO:0007669"/>
    <property type="project" value="InterPro"/>
</dbReference>
<dbReference type="Pfam" id="PF14529">
    <property type="entry name" value="Exo_endo_phos_2"/>
    <property type="match status" value="1"/>
</dbReference>
<evidence type="ECO:0000313" key="3">
    <source>
        <dbReference type="EMBL" id="CAF1284276.1"/>
    </source>
</evidence>
<dbReference type="InterPro" id="IPR005135">
    <property type="entry name" value="Endo/exonuclease/phosphatase"/>
</dbReference>
<feature type="compositionally biased region" description="Acidic residues" evidence="1">
    <location>
        <begin position="398"/>
        <end position="408"/>
    </location>
</feature>
<organism evidence="3 4">
    <name type="scientific">Adineta ricciae</name>
    <name type="common">Rotifer</name>
    <dbReference type="NCBI Taxonomy" id="249248"/>
    <lineage>
        <taxon>Eukaryota</taxon>
        <taxon>Metazoa</taxon>
        <taxon>Spiralia</taxon>
        <taxon>Gnathifera</taxon>
        <taxon>Rotifera</taxon>
        <taxon>Eurotatoria</taxon>
        <taxon>Bdelloidea</taxon>
        <taxon>Adinetida</taxon>
        <taxon>Adinetidae</taxon>
        <taxon>Adineta</taxon>
    </lineage>
</organism>
<gene>
    <name evidence="3" type="ORF">XAT740_LOCUS27986</name>
</gene>
<accession>A0A815CIX2</accession>
<dbReference type="InterPro" id="IPR043502">
    <property type="entry name" value="DNA/RNA_pol_sf"/>
</dbReference>
<name>A0A815CIX2_ADIRI</name>
<dbReference type="PROSITE" id="PS50878">
    <property type="entry name" value="RT_POL"/>
    <property type="match status" value="1"/>
</dbReference>
<dbReference type="InterPro" id="IPR000477">
    <property type="entry name" value="RT_dom"/>
</dbReference>
<dbReference type="SUPFAM" id="SSF56219">
    <property type="entry name" value="DNase I-like"/>
    <property type="match status" value="1"/>
</dbReference>
<keyword evidence="4" id="KW-1185">Reference proteome</keyword>
<dbReference type="Gene3D" id="3.60.10.10">
    <property type="entry name" value="Endonuclease/exonuclease/phosphatase"/>
    <property type="match status" value="1"/>
</dbReference>
<feature type="compositionally biased region" description="Low complexity" evidence="1">
    <location>
        <begin position="26"/>
        <end position="51"/>
    </location>
</feature>
<feature type="compositionally biased region" description="Gly residues" evidence="1">
    <location>
        <begin position="1"/>
        <end position="11"/>
    </location>
</feature>
<evidence type="ECO:0000259" key="2">
    <source>
        <dbReference type="PROSITE" id="PS50878"/>
    </source>
</evidence>
<dbReference type="CDD" id="cd01650">
    <property type="entry name" value="RT_nLTR_like"/>
    <property type="match status" value="1"/>
</dbReference>
<dbReference type="PANTHER" id="PTHR36688:SF2">
    <property type="entry name" value="ENDONUCLEASE_EXONUCLEASE_PHOSPHATASE DOMAIN-CONTAINING PROTEIN"/>
    <property type="match status" value="1"/>
</dbReference>
<feature type="compositionally biased region" description="Polar residues" evidence="1">
    <location>
        <begin position="15"/>
        <end position="25"/>
    </location>
</feature>
<dbReference type="SUPFAM" id="SSF56672">
    <property type="entry name" value="DNA/RNA polymerases"/>
    <property type="match status" value="1"/>
</dbReference>
<dbReference type="EMBL" id="CAJNOR010002367">
    <property type="protein sequence ID" value="CAF1284276.1"/>
    <property type="molecule type" value="Genomic_DNA"/>
</dbReference>
<feature type="domain" description="Reverse transcriptase" evidence="2">
    <location>
        <begin position="921"/>
        <end position="1197"/>
    </location>
</feature>
<feature type="region of interest" description="Disordered" evidence="1">
    <location>
        <begin position="1"/>
        <end position="70"/>
    </location>
</feature>
<evidence type="ECO:0000256" key="1">
    <source>
        <dbReference type="SAM" id="MobiDB-lite"/>
    </source>
</evidence>
<dbReference type="InterPro" id="IPR036691">
    <property type="entry name" value="Endo/exonu/phosph_ase_sf"/>
</dbReference>
<dbReference type="Proteomes" id="UP000663828">
    <property type="component" value="Unassembled WGS sequence"/>
</dbReference>
<evidence type="ECO:0000313" key="4">
    <source>
        <dbReference type="Proteomes" id="UP000663828"/>
    </source>
</evidence>
<sequence>MAPKGGGGGAGAKKLNNTFDGQQSQSSTTTIAPSTKKTTTTTMTPKTTTNTQRAGLVGSTPKPKNNSQQPFSIAPLVLEGAKLTKMALNDFLKQQFSDIKITDIQLGRSGNFTLYAYDVKSFNRLLNDLTTTLAANGQTDVKVYVPRSIQRIKDTEKMAFVKRVDLEIPDDRIRAALTAVGLDVTNVIRLTSKDGKTPTRTIKISFNDVQNRNTFVHTGLQVDCMHFTAEPASQNNKPVQCYICLQYNHVAKYCKTKQQVCAKCGENHKSDQCSVANDAAKCHNCKGNHLATSDDCPVFKDQEKRMLNLVNQYATAIKPTTMVPALHDINHFPPLPNVFQQRQDSFQNDLFDQMFNAFSSKMEKLIEETTSRLFRKLQTKIKYIEKSIGLYGKGQDDASTDSDSDSQEESQVVKHIKASQQKKQLPTTDSSITTSSKVNTASNIPPPKQLRTQEQIEANNTHKRLLNETNLKSERQFSLWGYNIFRNDRVGKSGGGVLLAIKRHIKCREVYNKTAQENEVIAVEIETKGFNSILISSIYVPPKAKINKSIFDDLYSINNNCIIVGDFNATSQEKGSSKTNSKGRQLQELYKEGLIDCVDDDYTTFERPDYEEKLDWILASQPLLSFITNVETHPLFGIASTGHKPLTFDIPLRVEVKLPSPRISFNFNAAKWPLFRSKLDQQLMQWNMDRRLNSTLDLEEYTTFITKSILAATQEAIPRIKQKITSYSPSEASKNLIQLKHQAYRRWKKTGDDIDKHQFYTSKVLLTNSLRNDRRNNFNKLMSSLCQKKMYSDAVWRTVRKFHNKRIKQTYANVMKYNSTTATSDKEKADLFADFFQNEVYFEATDSLPFHNQVTRRTGFIRKGMATNSNTTKWKLITVNEVKYHLKQLRNSATGSDNIHNRCLKNYSKLLVQHLTNLYNAVLNQGYIPNTWKQANIILLLKPKKDKQQPSSYRPISLLSCLGKLLEKIVKQRLMSELDRRNILPEHQAGFRPGKSTVYNIVRLQQYAERQLTAESSRRHSAVVLFDIKAAFDSVWHDGLIYKLNDLRLPRYIVRYLISFLHNRTAAIEIENVLSRTFQLKSGTPQGSPLSPLLYIIYTADSMNGIPSHTEHGLFADDTALWTSQISTTGLNERLQQSIDAFESWCSSWKLKLQPTKTELVHFSLHPRKKYKHPVQVKVENTIITPVDHTRYLGVIIDKRLNWQKHLEHIESRIGPRIGLLRYLSRMSYDPNMKIMINIFKSIVRTIIIYGYPVLLTADQRIWNRLQIMQNKALRAALGLPIYTSTKYIHQVSNVPKIDVYATGLLQKAIQTATIKNDTTLRNHLQDIFDQIKNNTS</sequence>
<feature type="compositionally biased region" description="Polar residues" evidence="1">
    <location>
        <begin position="418"/>
        <end position="443"/>
    </location>
</feature>
<dbReference type="Gene3D" id="4.10.60.10">
    <property type="entry name" value="Zinc finger, CCHC-type"/>
    <property type="match status" value="1"/>
</dbReference>
<reference evidence="3" key="1">
    <citation type="submission" date="2021-02" db="EMBL/GenBank/DDBJ databases">
        <authorList>
            <person name="Nowell W R."/>
        </authorList>
    </citation>
    <scope>NUCLEOTIDE SEQUENCE</scope>
</reference>
<dbReference type="PANTHER" id="PTHR36688">
    <property type="entry name" value="ENDO/EXONUCLEASE/PHOSPHATASE DOMAIN-CONTAINING PROTEIN"/>
    <property type="match status" value="1"/>
</dbReference>
<feature type="region of interest" description="Disordered" evidence="1">
    <location>
        <begin position="393"/>
        <end position="453"/>
    </location>
</feature>
<dbReference type="Pfam" id="PF00078">
    <property type="entry name" value="RVT_1"/>
    <property type="match status" value="1"/>
</dbReference>
<proteinExistence type="predicted"/>
<dbReference type="InterPro" id="IPR052560">
    <property type="entry name" value="RdDP_mobile_element"/>
</dbReference>
<comment type="caution">
    <text evidence="3">The sequence shown here is derived from an EMBL/GenBank/DDBJ whole genome shotgun (WGS) entry which is preliminary data.</text>
</comment>
<protein>
    <recommendedName>
        <fullName evidence="2">Reverse transcriptase domain-containing protein</fullName>
    </recommendedName>
</protein>